<protein>
    <recommendedName>
        <fullName evidence="1">DUF397 domain-containing protein</fullName>
    </recommendedName>
</protein>
<evidence type="ECO:0000313" key="2">
    <source>
        <dbReference type="EMBL" id="PHQ48910.1"/>
    </source>
</evidence>
<reference evidence="2 3" key="1">
    <citation type="journal article" date="2017" name="Biochemistry">
        <title>Identification of the Biosynthetic Pathway for the Antibiotic Bicyclomycin.</title>
        <authorList>
            <person name="Patteson J."/>
            <person name="Cai W."/>
            <person name="Johnson R.A."/>
            <person name="Santa Maria K."/>
            <person name="Li B."/>
        </authorList>
    </citation>
    <scope>NUCLEOTIDE SEQUENCE [LARGE SCALE GENOMIC DNA]</scope>
    <source>
        <strain evidence="2 3">ATCC 21532</strain>
    </source>
</reference>
<dbReference type="Pfam" id="PF04149">
    <property type="entry name" value="DUF397"/>
    <property type="match status" value="1"/>
</dbReference>
<proteinExistence type="predicted"/>
<organism evidence="2 3">
    <name type="scientific">Streptomyces cinnamoneus</name>
    <name type="common">Streptoverticillium cinnamoneum</name>
    <dbReference type="NCBI Taxonomy" id="53446"/>
    <lineage>
        <taxon>Bacteria</taxon>
        <taxon>Bacillati</taxon>
        <taxon>Actinomycetota</taxon>
        <taxon>Actinomycetes</taxon>
        <taxon>Kitasatosporales</taxon>
        <taxon>Streptomycetaceae</taxon>
        <taxon>Streptomyces</taxon>
        <taxon>Streptomyces cinnamoneus group</taxon>
    </lineage>
</organism>
<dbReference type="Proteomes" id="UP000222531">
    <property type="component" value="Unassembled WGS sequence"/>
</dbReference>
<comment type="caution">
    <text evidence="2">The sequence shown here is derived from an EMBL/GenBank/DDBJ whole genome shotgun (WGS) entry which is preliminary data.</text>
</comment>
<keyword evidence="3" id="KW-1185">Reference proteome</keyword>
<dbReference type="RefSeq" id="WP_099201855.1">
    <property type="nucleotide sequence ID" value="NZ_JBIRXA010000006.1"/>
</dbReference>
<dbReference type="EMBL" id="NHZO01000156">
    <property type="protein sequence ID" value="PHQ48910.1"/>
    <property type="molecule type" value="Genomic_DNA"/>
</dbReference>
<sequence length="74" mass="7938">MTTENGPGRWVWRKSSYCGSGAEGTDDCLEVADDITGLVPVRDSKNPQGPTLVFPASSWAAFLRTHKATESPSP</sequence>
<evidence type="ECO:0000259" key="1">
    <source>
        <dbReference type="Pfam" id="PF04149"/>
    </source>
</evidence>
<dbReference type="AlphaFoldDB" id="A0A2G1XCG8"/>
<feature type="domain" description="DUF397" evidence="1">
    <location>
        <begin position="11"/>
        <end position="65"/>
    </location>
</feature>
<gene>
    <name evidence="2" type="ORF">BLA24_28040</name>
</gene>
<evidence type="ECO:0000313" key="3">
    <source>
        <dbReference type="Proteomes" id="UP000222531"/>
    </source>
</evidence>
<dbReference type="InterPro" id="IPR007278">
    <property type="entry name" value="DUF397"/>
</dbReference>
<name>A0A2G1XCG8_STRCJ</name>
<dbReference type="OrthoDB" id="4570646at2"/>
<accession>A0A2G1XCG8</accession>